<dbReference type="InterPro" id="IPR009060">
    <property type="entry name" value="UBA-like_sf"/>
</dbReference>
<evidence type="ECO:0000259" key="1">
    <source>
        <dbReference type="PROSITE" id="PS50030"/>
    </source>
</evidence>
<sequence>MDRSSAISANSYLMGISVKISEKYRPPRRPTLPPGLCHFEPSPHLFCDKIELIDESNALKLVSSIRDQRLQEAARRKQHIAALEKQTISEKEIEEMSAKLSLDSLTKTIPSQNVIKLHQTNGQLLPHTQASMEVLTPIQSSLVETKKKENFSAINLAEFESYSTNPFEEMELKTLNDKEELAMLLQPSPQTSYGLQYPNYNPSTVTPWSQQRHQPPFEQYESATTWMPNEGAFFGVNASSLGNQGTPLQSHDQATLHRNLRQAKSVPDLSDVNFGIGEVPVNHTSFTGATDKRLSSRTPPPRLTVDTIQRPVPKTNITYPLPFERKLNSVEVRLVQQLQDMGFVRETAAHAIARLGANEKEVVDQLLLIQKLEEAGHSLDRIESALDVLKPCDELAKQLEHHLALVSQLSALGFDHRKISSALVAASYDRDKALDILLLK</sequence>
<feature type="domain" description="UBA" evidence="1">
    <location>
        <begin position="398"/>
        <end position="440"/>
    </location>
</feature>
<dbReference type="InterPro" id="IPR038870">
    <property type="entry name" value="UBAP1"/>
</dbReference>
<accession>A0A4Y7LZA4</accession>
<dbReference type="InterPro" id="IPR015940">
    <property type="entry name" value="UBA"/>
</dbReference>
<dbReference type="GO" id="GO:0000813">
    <property type="term" value="C:ESCRT I complex"/>
    <property type="evidence" value="ECO:0007669"/>
    <property type="project" value="InterPro"/>
</dbReference>
<dbReference type="AlphaFoldDB" id="A0A4Y7LZA4"/>
<dbReference type="Gene3D" id="1.20.120.1920">
    <property type="entry name" value="UBAP1 SOUBA domain"/>
    <property type="match status" value="1"/>
</dbReference>
<evidence type="ECO:0000313" key="2">
    <source>
        <dbReference type="EMBL" id="SVE74241.1"/>
    </source>
</evidence>
<reference evidence="2" key="1">
    <citation type="submission" date="2018-08" db="EMBL/GenBank/DDBJ databases">
        <authorList>
            <person name="Cornetti L."/>
        </authorList>
    </citation>
    <scope>NUCLEOTIDE SEQUENCE</scope>
    <source>
        <strain evidence="2">ZW-BAR-1</strain>
    </source>
</reference>
<name>A0A4Y7LZA4_9CRUS</name>
<protein>
    <submittedName>
        <fullName evidence="2">EOG090X07V0</fullName>
    </submittedName>
</protein>
<dbReference type="InterPro" id="IPR042575">
    <property type="entry name" value="UBAP1_C"/>
</dbReference>
<dbReference type="PANTHER" id="PTHR15960:SF5">
    <property type="entry name" value="LD44032P"/>
    <property type="match status" value="1"/>
</dbReference>
<feature type="domain" description="UBA" evidence="1">
    <location>
        <begin position="329"/>
        <end position="369"/>
    </location>
</feature>
<dbReference type="CDD" id="cd14316">
    <property type="entry name" value="UBA2_UBAP1_like"/>
    <property type="match status" value="1"/>
</dbReference>
<dbReference type="GO" id="GO:0043130">
    <property type="term" value="F:ubiquitin binding"/>
    <property type="evidence" value="ECO:0007669"/>
    <property type="project" value="InterPro"/>
</dbReference>
<dbReference type="EMBL" id="LR004622">
    <property type="protein sequence ID" value="SVE74241.1"/>
    <property type="molecule type" value="mRNA"/>
</dbReference>
<dbReference type="PANTHER" id="PTHR15960">
    <property type="entry name" value="LD44032P"/>
    <property type="match status" value="1"/>
</dbReference>
<gene>
    <name evidence="2" type="primary">EOG090X07V0</name>
</gene>
<proteinExistence type="evidence at transcript level"/>
<dbReference type="GO" id="GO:0043162">
    <property type="term" value="P:ubiquitin-dependent protein catabolic process via the multivesicular body sorting pathway"/>
    <property type="evidence" value="ECO:0007669"/>
    <property type="project" value="InterPro"/>
</dbReference>
<dbReference type="SUPFAM" id="SSF46934">
    <property type="entry name" value="UBA-like"/>
    <property type="match status" value="1"/>
</dbReference>
<organism evidence="2">
    <name type="scientific">Daphnia barbata</name>
    <dbReference type="NCBI Taxonomy" id="414587"/>
    <lineage>
        <taxon>Eukaryota</taxon>
        <taxon>Metazoa</taxon>
        <taxon>Ecdysozoa</taxon>
        <taxon>Arthropoda</taxon>
        <taxon>Crustacea</taxon>
        <taxon>Branchiopoda</taxon>
        <taxon>Diplostraca</taxon>
        <taxon>Cladocera</taxon>
        <taxon>Anomopoda</taxon>
        <taxon>Daphniidae</taxon>
        <taxon>Daphnia</taxon>
    </lineage>
</organism>
<dbReference type="PROSITE" id="PS50030">
    <property type="entry name" value="UBA"/>
    <property type="match status" value="2"/>
</dbReference>